<proteinExistence type="predicted"/>
<accession>A0A3S5AR38</accession>
<sequence>MEPGSYSIQPLEKAAPVATSTHNGQLHRILRLDVHIRPGGQLSCSPARLALP</sequence>
<comment type="caution">
    <text evidence="2">The sequence shown here is derived from an EMBL/GenBank/DDBJ whole genome shotgun (WGS) entry which is preliminary data.</text>
</comment>
<feature type="non-terminal residue" evidence="2">
    <location>
        <position position="52"/>
    </location>
</feature>
<gene>
    <name evidence="2" type="ORF">PXEA_LOCUS19774</name>
</gene>
<feature type="region of interest" description="Disordered" evidence="1">
    <location>
        <begin position="1"/>
        <end position="22"/>
    </location>
</feature>
<name>A0A3S5AR38_9PLAT</name>
<keyword evidence="3" id="KW-1185">Reference proteome</keyword>
<evidence type="ECO:0000256" key="1">
    <source>
        <dbReference type="SAM" id="MobiDB-lite"/>
    </source>
</evidence>
<protein>
    <submittedName>
        <fullName evidence="2">Uncharacterized protein</fullName>
    </submittedName>
</protein>
<evidence type="ECO:0000313" key="2">
    <source>
        <dbReference type="EMBL" id="VEL26334.1"/>
    </source>
</evidence>
<dbReference type="Proteomes" id="UP000784294">
    <property type="component" value="Unassembled WGS sequence"/>
</dbReference>
<evidence type="ECO:0000313" key="3">
    <source>
        <dbReference type="Proteomes" id="UP000784294"/>
    </source>
</evidence>
<organism evidence="2 3">
    <name type="scientific">Protopolystoma xenopodis</name>
    <dbReference type="NCBI Taxonomy" id="117903"/>
    <lineage>
        <taxon>Eukaryota</taxon>
        <taxon>Metazoa</taxon>
        <taxon>Spiralia</taxon>
        <taxon>Lophotrochozoa</taxon>
        <taxon>Platyhelminthes</taxon>
        <taxon>Monogenea</taxon>
        <taxon>Polyopisthocotylea</taxon>
        <taxon>Polystomatidea</taxon>
        <taxon>Polystomatidae</taxon>
        <taxon>Protopolystoma</taxon>
    </lineage>
</organism>
<dbReference type="EMBL" id="CAAALY010079566">
    <property type="protein sequence ID" value="VEL26334.1"/>
    <property type="molecule type" value="Genomic_DNA"/>
</dbReference>
<dbReference type="AlphaFoldDB" id="A0A3S5AR38"/>
<reference evidence="2" key="1">
    <citation type="submission" date="2018-11" db="EMBL/GenBank/DDBJ databases">
        <authorList>
            <consortium name="Pathogen Informatics"/>
        </authorList>
    </citation>
    <scope>NUCLEOTIDE SEQUENCE</scope>
</reference>